<comment type="caution">
    <text evidence="2">The sequence shown here is derived from an EMBL/GenBank/DDBJ whole genome shotgun (WGS) entry which is preliminary data.</text>
</comment>
<evidence type="ECO:0000256" key="1">
    <source>
        <dbReference type="SAM" id="MobiDB-lite"/>
    </source>
</evidence>
<keyword evidence="3" id="KW-1185">Reference proteome</keyword>
<organism evidence="2 3">
    <name type="scientific">Danaus plexippus plexippus</name>
    <dbReference type="NCBI Taxonomy" id="278856"/>
    <lineage>
        <taxon>Eukaryota</taxon>
        <taxon>Metazoa</taxon>
        <taxon>Ecdysozoa</taxon>
        <taxon>Arthropoda</taxon>
        <taxon>Hexapoda</taxon>
        <taxon>Insecta</taxon>
        <taxon>Pterygota</taxon>
        <taxon>Neoptera</taxon>
        <taxon>Endopterygota</taxon>
        <taxon>Lepidoptera</taxon>
        <taxon>Glossata</taxon>
        <taxon>Ditrysia</taxon>
        <taxon>Papilionoidea</taxon>
        <taxon>Nymphalidae</taxon>
        <taxon>Danainae</taxon>
        <taxon>Danaini</taxon>
        <taxon>Danaina</taxon>
        <taxon>Danaus</taxon>
        <taxon>Danaus</taxon>
    </lineage>
</organism>
<reference evidence="2 3" key="1">
    <citation type="journal article" date="2011" name="Cell">
        <title>The monarch butterfly genome yields insights into long-distance migration.</title>
        <authorList>
            <person name="Zhan S."/>
            <person name="Merlin C."/>
            <person name="Boore J.L."/>
            <person name="Reppert S.M."/>
        </authorList>
    </citation>
    <scope>NUCLEOTIDE SEQUENCE [LARGE SCALE GENOMIC DNA]</scope>
    <source>
        <strain evidence="2">F-2</strain>
    </source>
</reference>
<dbReference type="AlphaFoldDB" id="A0A212F173"/>
<dbReference type="Proteomes" id="UP000007151">
    <property type="component" value="Unassembled WGS sequence"/>
</dbReference>
<feature type="compositionally biased region" description="Polar residues" evidence="1">
    <location>
        <begin position="42"/>
        <end position="54"/>
    </location>
</feature>
<dbReference type="KEGG" id="dpl:KGM_206500"/>
<evidence type="ECO:0000313" key="3">
    <source>
        <dbReference type="Proteomes" id="UP000007151"/>
    </source>
</evidence>
<sequence>MYGRQPAASGLRRPQREGICRQAALRTYTRSRKVPLFETHTHTQTLGPTNSHLGRSSRWEPNAPAKEHLAFLGFYVSVRTVPIETTFDRSAEGPSMSTDYVG</sequence>
<feature type="region of interest" description="Disordered" evidence="1">
    <location>
        <begin position="38"/>
        <end position="60"/>
    </location>
</feature>
<protein>
    <submittedName>
        <fullName evidence="2">Uncharacterized protein</fullName>
    </submittedName>
</protein>
<dbReference type="EMBL" id="AGBW02010955">
    <property type="protein sequence ID" value="OWR47471.1"/>
    <property type="molecule type" value="Genomic_DNA"/>
</dbReference>
<evidence type="ECO:0000313" key="2">
    <source>
        <dbReference type="EMBL" id="OWR47471.1"/>
    </source>
</evidence>
<gene>
    <name evidence="2" type="ORF">KGM_206500</name>
</gene>
<dbReference type="InParanoid" id="A0A212F173"/>
<proteinExistence type="predicted"/>
<accession>A0A212F173</accession>
<name>A0A212F173_DANPL</name>